<reference evidence="2 3" key="1">
    <citation type="submission" date="2020-08" db="EMBL/GenBank/DDBJ databases">
        <title>Amycolatopsis sp. nov. DR6-1 isolated from Dendrobium heterocarpum.</title>
        <authorList>
            <person name="Tedsree N."/>
            <person name="Kuncharoen N."/>
            <person name="Likhitwitayawuid K."/>
            <person name="Tanasupawat S."/>
        </authorList>
    </citation>
    <scope>NUCLEOTIDE SEQUENCE [LARGE SCALE GENOMIC DNA]</scope>
    <source>
        <strain evidence="2 3">DR6-1</strain>
    </source>
</reference>
<keyword evidence="1" id="KW-0472">Membrane</keyword>
<feature type="transmembrane region" description="Helical" evidence="1">
    <location>
        <begin position="205"/>
        <end position="222"/>
    </location>
</feature>
<feature type="transmembrane region" description="Helical" evidence="1">
    <location>
        <begin position="308"/>
        <end position="327"/>
    </location>
</feature>
<sequence>MSTENDLHFAESDVVVREKRRRVPWPLLTVTAVVVLGLYSWWLGPVALVAPWDNFILLDGGYRIAQGQVPGTDFSNAIGPLVYVLASLGMQMQAVPSFAAVAYGCLLFLPIATVLAGYVAHRRLPGGYATGFTVFMALLVISVRPPGYSPGTTTYAMLYNKFGWLLYSALLLAVSVPPRTRRPLADGAAIGLMLGLLAYDKANFFLMGVLAVVLGLVLRTLAARALAGAAGGFALVVVVFWLGFGIGPAGYAGDVATAFAAQGAGKRLGLLLRSIAYNAPVGALALLVVAGLFWLARRRGEPARPWRLLVLTLFVLGSSVVISAADSPEKSDLAALAVIPLVLVAALKPELPRWSGGDGRRRMPVPLLAGLVLLLVATTAPIAGKDALALGISAARREVVAAPPPSQRIASPHLGDFVVPADATWQTAYRTASAVPSMLDDGLALLRRHIRPGDRVVSMSLANPFAFALDLTPATGGPLWWDLGISFDERTHPAAEQVFGEAQWVMVPKLRPGQGCCQDTVEAMTRVYGGYLADNFRLAESTEDWTLLTRS</sequence>
<gene>
    <name evidence="2" type="ORF">H4281_35030</name>
</gene>
<name>A0A7W3W406_9PSEU</name>
<evidence type="ECO:0008006" key="4">
    <source>
        <dbReference type="Google" id="ProtNLM"/>
    </source>
</evidence>
<protein>
    <recommendedName>
        <fullName evidence="4">Glycosyltransferase RgtA/B/C/D-like domain-containing protein</fullName>
    </recommendedName>
</protein>
<keyword evidence="1" id="KW-1133">Transmembrane helix</keyword>
<feature type="transmembrane region" description="Helical" evidence="1">
    <location>
        <begin position="98"/>
        <end position="119"/>
    </location>
</feature>
<feature type="transmembrane region" description="Helical" evidence="1">
    <location>
        <begin position="229"/>
        <end position="251"/>
    </location>
</feature>
<accession>A0A7W3W406</accession>
<feature type="transmembrane region" description="Helical" evidence="1">
    <location>
        <begin position="363"/>
        <end position="383"/>
    </location>
</feature>
<feature type="transmembrane region" description="Helical" evidence="1">
    <location>
        <begin position="126"/>
        <end position="143"/>
    </location>
</feature>
<evidence type="ECO:0000313" key="2">
    <source>
        <dbReference type="EMBL" id="MBB1158390.1"/>
    </source>
</evidence>
<feature type="transmembrane region" description="Helical" evidence="1">
    <location>
        <begin position="25"/>
        <end position="44"/>
    </location>
</feature>
<feature type="transmembrane region" description="Helical" evidence="1">
    <location>
        <begin position="333"/>
        <end position="351"/>
    </location>
</feature>
<dbReference type="RefSeq" id="WP_182895148.1">
    <property type="nucleotide sequence ID" value="NZ_JACGZW010000013.1"/>
</dbReference>
<dbReference type="AlphaFoldDB" id="A0A7W3W406"/>
<evidence type="ECO:0000256" key="1">
    <source>
        <dbReference type="SAM" id="Phobius"/>
    </source>
</evidence>
<feature type="transmembrane region" description="Helical" evidence="1">
    <location>
        <begin position="155"/>
        <end position="176"/>
    </location>
</feature>
<organism evidence="2 3">
    <name type="scientific">Amycolatopsis dendrobii</name>
    <dbReference type="NCBI Taxonomy" id="2760662"/>
    <lineage>
        <taxon>Bacteria</taxon>
        <taxon>Bacillati</taxon>
        <taxon>Actinomycetota</taxon>
        <taxon>Actinomycetes</taxon>
        <taxon>Pseudonocardiales</taxon>
        <taxon>Pseudonocardiaceae</taxon>
        <taxon>Amycolatopsis</taxon>
    </lineage>
</organism>
<keyword evidence="1" id="KW-0812">Transmembrane</keyword>
<keyword evidence="3" id="KW-1185">Reference proteome</keyword>
<feature type="transmembrane region" description="Helical" evidence="1">
    <location>
        <begin position="275"/>
        <end position="296"/>
    </location>
</feature>
<proteinExistence type="predicted"/>
<dbReference type="Proteomes" id="UP000526734">
    <property type="component" value="Unassembled WGS sequence"/>
</dbReference>
<dbReference type="EMBL" id="JACGZW010000013">
    <property type="protein sequence ID" value="MBB1158390.1"/>
    <property type="molecule type" value="Genomic_DNA"/>
</dbReference>
<evidence type="ECO:0000313" key="3">
    <source>
        <dbReference type="Proteomes" id="UP000526734"/>
    </source>
</evidence>
<comment type="caution">
    <text evidence="2">The sequence shown here is derived from an EMBL/GenBank/DDBJ whole genome shotgun (WGS) entry which is preliminary data.</text>
</comment>